<reference evidence="3" key="1">
    <citation type="submission" date="2021-12" db="EMBL/GenBank/DDBJ databases">
        <authorList>
            <person name="Zaccaron A."/>
            <person name="Stergiopoulos I."/>
        </authorList>
    </citation>
    <scope>NUCLEOTIDE SEQUENCE</scope>
    <source>
        <strain evidence="3">Race5_Kim</strain>
    </source>
</reference>
<name>A0A9Q8L8Y3_PASFU</name>
<feature type="compositionally biased region" description="Acidic residues" evidence="2">
    <location>
        <begin position="883"/>
        <end position="902"/>
    </location>
</feature>
<dbReference type="Gene3D" id="1.10.287.1490">
    <property type="match status" value="1"/>
</dbReference>
<feature type="compositionally biased region" description="Low complexity" evidence="2">
    <location>
        <begin position="940"/>
        <end position="950"/>
    </location>
</feature>
<evidence type="ECO:0000313" key="4">
    <source>
        <dbReference type="Proteomes" id="UP000756132"/>
    </source>
</evidence>
<evidence type="ECO:0000256" key="1">
    <source>
        <dbReference type="SAM" id="Coils"/>
    </source>
</evidence>
<organism evidence="3 4">
    <name type="scientific">Passalora fulva</name>
    <name type="common">Tomato leaf mold</name>
    <name type="synonym">Cladosporium fulvum</name>
    <dbReference type="NCBI Taxonomy" id="5499"/>
    <lineage>
        <taxon>Eukaryota</taxon>
        <taxon>Fungi</taxon>
        <taxon>Dikarya</taxon>
        <taxon>Ascomycota</taxon>
        <taxon>Pezizomycotina</taxon>
        <taxon>Dothideomycetes</taxon>
        <taxon>Dothideomycetidae</taxon>
        <taxon>Mycosphaerellales</taxon>
        <taxon>Mycosphaerellaceae</taxon>
        <taxon>Fulvia</taxon>
    </lineage>
</organism>
<feature type="compositionally biased region" description="Polar residues" evidence="2">
    <location>
        <begin position="311"/>
        <end position="324"/>
    </location>
</feature>
<dbReference type="RefSeq" id="XP_047757393.1">
    <property type="nucleotide sequence ID" value="XM_047899561.1"/>
</dbReference>
<dbReference type="KEGG" id="ffu:CLAFUR5_00413"/>
<feature type="compositionally biased region" description="Pro residues" evidence="2">
    <location>
        <begin position="1"/>
        <end position="10"/>
    </location>
</feature>
<dbReference type="PANTHER" id="PTHR23159:SF31">
    <property type="entry name" value="CENTROSOME-ASSOCIATED PROTEIN CEP250 ISOFORM X1"/>
    <property type="match status" value="1"/>
</dbReference>
<feature type="compositionally biased region" description="Acidic residues" evidence="2">
    <location>
        <begin position="141"/>
        <end position="165"/>
    </location>
</feature>
<evidence type="ECO:0000313" key="3">
    <source>
        <dbReference type="EMBL" id="UJO13027.1"/>
    </source>
</evidence>
<feature type="region of interest" description="Disordered" evidence="2">
    <location>
        <begin position="1"/>
        <end position="411"/>
    </location>
</feature>
<feature type="compositionally biased region" description="Acidic residues" evidence="2">
    <location>
        <begin position="248"/>
        <end position="261"/>
    </location>
</feature>
<feature type="compositionally biased region" description="Acidic residues" evidence="2">
    <location>
        <begin position="84"/>
        <end position="106"/>
    </location>
</feature>
<keyword evidence="1" id="KW-0175">Coiled coil</keyword>
<feature type="compositionally biased region" description="Basic residues" evidence="2">
    <location>
        <begin position="926"/>
        <end position="939"/>
    </location>
</feature>
<proteinExistence type="predicted"/>
<dbReference type="OrthoDB" id="10676533at2759"/>
<dbReference type="GeneID" id="71980291"/>
<keyword evidence="4" id="KW-1185">Reference proteome</keyword>
<feature type="compositionally biased region" description="Basic and acidic residues" evidence="2">
    <location>
        <begin position="863"/>
        <end position="874"/>
    </location>
</feature>
<evidence type="ECO:0000256" key="2">
    <source>
        <dbReference type="SAM" id="MobiDB-lite"/>
    </source>
</evidence>
<feature type="compositionally biased region" description="Acidic residues" evidence="2">
    <location>
        <begin position="387"/>
        <end position="397"/>
    </location>
</feature>
<feature type="compositionally biased region" description="Low complexity" evidence="2">
    <location>
        <begin position="211"/>
        <end position="223"/>
    </location>
</feature>
<feature type="region of interest" description="Disordered" evidence="2">
    <location>
        <begin position="863"/>
        <end position="973"/>
    </location>
</feature>
<feature type="compositionally biased region" description="Gly residues" evidence="2">
    <location>
        <begin position="916"/>
        <end position="925"/>
    </location>
</feature>
<feature type="coiled-coil region" evidence="1">
    <location>
        <begin position="497"/>
        <end position="768"/>
    </location>
</feature>
<dbReference type="AlphaFoldDB" id="A0A9Q8L8Y3"/>
<reference evidence="3" key="2">
    <citation type="journal article" date="2022" name="Microb. Genom.">
        <title>A chromosome-scale genome assembly of the tomato pathogen Cladosporium fulvum reveals a compartmentalized genome architecture and the presence of a dispensable chromosome.</title>
        <authorList>
            <person name="Zaccaron A.Z."/>
            <person name="Chen L.H."/>
            <person name="Samaras A."/>
            <person name="Stergiopoulos I."/>
        </authorList>
    </citation>
    <scope>NUCLEOTIDE SEQUENCE</scope>
    <source>
        <strain evidence="3">Race5_Kim</strain>
    </source>
</reference>
<gene>
    <name evidence="3" type="ORF">CLAFUR5_00413</name>
</gene>
<feature type="region of interest" description="Disordered" evidence="2">
    <location>
        <begin position="447"/>
        <end position="496"/>
    </location>
</feature>
<feature type="compositionally biased region" description="Low complexity" evidence="2">
    <location>
        <begin position="334"/>
        <end position="352"/>
    </location>
</feature>
<dbReference type="PANTHER" id="PTHR23159">
    <property type="entry name" value="CENTROSOMAL PROTEIN 2"/>
    <property type="match status" value="1"/>
</dbReference>
<accession>A0A9Q8L8Y3</accession>
<protein>
    <submittedName>
        <fullName evidence="3">Uncharacterized protein</fullName>
    </submittedName>
</protein>
<dbReference type="EMBL" id="CP090163">
    <property type="protein sequence ID" value="UJO13027.1"/>
    <property type="molecule type" value="Genomic_DNA"/>
</dbReference>
<feature type="compositionally biased region" description="Basic and acidic residues" evidence="2">
    <location>
        <begin position="375"/>
        <end position="385"/>
    </location>
</feature>
<sequence length="973" mass="108654">MAPSPPPAPKPYRFTHGNHRSASLSPTVGVANRRGLGPGGQPRQSAVRRPRPAVHTDGSGRERSMSTPRRRRSFSTGATPEPVGEQDSEGGGDENGNDDDYDEGGVDGEQPTGSTPAIQPPLGNSVDNPILISPNGYDSSSFDDDDDDDDDELPEDSGEDLELDEAQQRPSRAWERRLSDSPLTSLEKAIAEPATPPVLGVRNPGREPSRSRTSSARRSGSGSRRSERNSPRIPGPSASNPQSGGDDDRQEEEEGGGDDLYDATPKSKSLKSEYYMPISRSPKSAYYTPNSRGPNSDDYPLVDTPLFSRQAGEQLNRELQQSIEQEPGPRPRPGLGNAFFGLGLGRLFSGAGKSTEQARDRPGHGPSRSGIEQQRGQDRQQRQNTDDLPDYEDDSAQYEEHPAVKKLDDCEKDRADLQEALDQALKDANEFEEQKCDLQWQLGEMTKERDDLQAENDALRAASDTDSPEIVAGESPDDVFEKPDDASPAAGDDDDALKECKRAKKRLRRQIAAWKDIAKRAEGENRRLQDEYADQAARYRELQDKLDEQVEQNVEWQTKLAAVGGEYDLSEAEKNNLRTEVATLEQRNGQLEQRIEELEQEVRELRERPNIGLITEDECDKRRKEEVDSLKARIAELEAHLANTEGELETSEFAGEAMEELRDELDDKLREQRAWTEELQERNAFLEREVIKLRERTDEKLITEDECDERRREEVDSLNARIAELETRLFEAVDELDTTERDELDGKLRALQQRYDGIEKRLEDCQEHRKGTDQHEEQLRQEFIDRETELASTIDGLQAQLRDANARLNNAEGTSSPSRKRKRNSSSSRSDEDVRTELEAQVQNLRDVNAELDAQVEQFKADLEDCRKHRRDVEDGQTPAGEGNDEEDEEEDEEDEADEAEAEPPVPSESNRGRGRGGGTGGRGGRGGRGRGRGGRKTGSKPASKAAASKAPRKSTPKPPPAKSTHTMEMRKR</sequence>
<feature type="region of interest" description="Disordered" evidence="2">
    <location>
        <begin position="808"/>
        <end position="836"/>
    </location>
</feature>
<feature type="compositionally biased region" description="Basic and acidic residues" evidence="2">
    <location>
        <begin position="398"/>
        <end position="411"/>
    </location>
</feature>
<dbReference type="Proteomes" id="UP000756132">
    <property type="component" value="Chromosome 1"/>
</dbReference>